<proteinExistence type="predicted"/>
<dbReference type="AlphaFoldDB" id="A0A1F4SHJ4"/>
<comment type="caution">
    <text evidence="1">The sequence shown here is derived from an EMBL/GenBank/DDBJ whole genome shotgun (WGS) entry which is preliminary data.</text>
</comment>
<dbReference type="Proteomes" id="UP000178417">
    <property type="component" value="Unassembled WGS sequence"/>
</dbReference>
<reference evidence="1 2" key="1">
    <citation type="journal article" date="2016" name="Nat. Commun.">
        <title>Thousands of microbial genomes shed light on interconnected biogeochemical processes in an aquifer system.</title>
        <authorList>
            <person name="Anantharaman K."/>
            <person name="Brown C.T."/>
            <person name="Hug L.A."/>
            <person name="Sharon I."/>
            <person name="Castelle C.J."/>
            <person name="Probst A.J."/>
            <person name="Thomas B.C."/>
            <person name="Singh A."/>
            <person name="Wilkins M.J."/>
            <person name="Karaoz U."/>
            <person name="Brodie E.L."/>
            <person name="Williams K.H."/>
            <person name="Hubbard S.S."/>
            <person name="Banfield J.F."/>
        </authorList>
    </citation>
    <scope>NUCLEOTIDE SEQUENCE [LARGE SCALE GENOMIC DNA]</scope>
</reference>
<organism evidence="1 2">
    <name type="scientific">candidate division WOR-1 bacterium RIFOXYB2_FULL_37_13</name>
    <dbReference type="NCBI Taxonomy" id="1802579"/>
    <lineage>
        <taxon>Bacteria</taxon>
        <taxon>Bacillati</taxon>
        <taxon>Saganbacteria</taxon>
    </lineage>
</organism>
<evidence type="ECO:0000313" key="1">
    <source>
        <dbReference type="EMBL" id="OGC19859.1"/>
    </source>
</evidence>
<sequence>MKLYIKSISFFIFLICLATLGIPFEGKYIYTPFQTFGMGFSAFGNLNFQKPFIGLLFNIQISRKKFQVNLTFY</sequence>
<dbReference type="STRING" id="1802579.A2310_05860"/>
<dbReference type="EMBL" id="MEUB01000058">
    <property type="protein sequence ID" value="OGC19859.1"/>
    <property type="molecule type" value="Genomic_DNA"/>
</dbReference>
<name>A0A1F4SHJ4_UNCSA</name>
<evidence type="ECO:0000313" key="2">
    <source>
        <dbReference type="Proteomes" id="UP000178417"/>
    </source>
</evidence>
<protein>
    <submittedName>
        <fullName evidence="1">Uncharacterized protein</fullName>
    </submittedName>
</protein>
<accession>A0A1F4SHJ4</accession>
<gene>
    <name evidence="1" type="ORF">A2310_05860</name>
</gene>